<dbReference type="Gene3D" id="3.30.1360.120">
    <property type="entry name" value="Probable tRNA modification gtpase trme, domain 1"/>
    <property type="match status" value="1"/>
</dbReference>
<evidence type="ECO:0000313" key="2">
    <source>
        <dbReference type="Proteomes" id="UP000273786"/>
    </source>
</evidence>
<dbReference type="OrthoDB" id="8419208at2"/>
<dbReference type="RefSeq" id="WP_125005426.1">
    <property type="nucleotide sequence ID" value="NZ_RQXT01000054.1"/>
</dbReference>
<dbReference type="SUPFAM" id="SSF103025">
    <property type="entry name" value="Folate-binding domain"/>
    <property type="match status" value="1"/>
</dbReference>
<keyword evidence="2" id="KW-1185">Reference proteome</keyword>
<sequence length="171" mass="18357">MAECGFAVSVETCTIVQVEGWPETQAACEAELSRQLGAALPSAFGEAVPVGGWLAVRVAPRRFWLITEDGPKPSWSIDPALGCSLSLGEGRMRLKLSGPHTFDVLKACVAIDWDSPQARPGSALQTGFHHVPVLVLRTGTEACDIFAPRSFAQSLVDWLADIAVSRDIQIK</sequence>
<dbReference type="Gene3D" id="3.30.70.1520">
    <property type="entry name" value="Heterotetrameric sarcosine oxidase"/>
    <property type="match status" value="1"/>
</dbReference>
<dbReference type="EMBL" id="RQXT01000054">
    <property type="protein sequence ID" value="RRH93093.1"/>
    <property type="molecule type" value="Genomic_DNA"/>
</dbReference>
<dbReference type="InterPro" id="IPR027266">
    <property type="entry name" value="TrmE/GcvT-like"/>
</dbReference>
<dbReference type="AlphaFoldDB" id="A0A3P3F393"/>
<comment type="caution">
    <text evidence="1">The sequence shown here is derived from an EMBL/GenBank/DDBJ whole genome shotgun (WGS) entry which is preliminary data.</text>
</comment>
<proteinExistence type="predicted"/>
<accession>A0A3P3F393</accession>
<name>A0A3P3F393_9HYPH</name>
<organism evidence="1 2">
    <name type="scientific">Mesorhizobium tamadayense</name>
    <dbReference type="NCBI Taxonomy" id="425306"/>
    <lineage>
        <taxon>Bacteria</taxon>
        <taxon>Pseudomonadati</taxon>
        <taxon>Pseudomonadota</taxon>
        <taxon>Alphaproteobacteria</taxon>
        <taxon>Hyphomicrobiales</taxon>
        <taxon>Phyllobacteriaceae</taxon>
        <taxon>Mesorhizobium</taxon>
    </lineage>
</organism>
<protein>
    <submittedName>
        <fullName evidence="1">Sarcosine oxidase subunit gamma</fullName>
    </submittedName>
</protein>
<gene>
    <name evidence="1" type="ORF">EH240_30175</name>
</gene>
<evidence type="ECO:0000313" key="1">
    <source>
        <dbReference type="EMBL" id="RRH93093.1"/>
    </source>
</evidence>
<dbReference type="Proteomes" id="UP000273786">
    <property type="component" value="Unassembled WGS sequence"/>
</dbReference>
<reference evidence="1 2" key="1">
    <citation type="submission" date="2018-11" db="EMBL/GenBank/DDBJ databases">
        <title>the genome of Mesorhizobium tamadayense DSM 28320.</title>
        <authorList>
            <person name="Gao J."/>
        </authorList>
    </citation>
    <scope>NUCLEOTIDE SEQUENCE [LARGE SCALE GENOMIC DNA]</scope>
    <source>
        <strain evidence="1 2">DSM 28320</strain>
    </source>
</reference>